<comment type="caution">
    <text evidence="2">The sequence shown here is derived from an EMBL/GenBank/DDBJ whole genome shotgun (WGS) entry which is preliminary data.</text>
</comment>
<evidence type="ECO:0000313" key="3">
    <source>
        <dbReference type="Proteomes" id="UP001431783"/>
    </source>
</evidence>
<keyword evidence="3" id="KW-1185">Reference proteome</keyword>
<name>A0AAW1UY82_9CUCU</name>
<organism evidence="2 3">
    <name type="scientific">Henosepilachna vigintioctopunctata</name>
    <dbReference type="NCBI Taxonomy" id="420089"/>
    <lineage>
        <taxon>Eukaryota</taxon>
        <taxon>Metazoa</taxon>
        <taxon>Ecdysozoa</taxon>
        <taxon>Arthropoda</taxon>
        <taxon>Hexapoda</taxon>
        <taxon>Insecta</taxon>
        <taxon>Pterygota</taxon>
        <taxon>Neoptera</taxon>
        <taxon>Endopterygota</taxon>
        <taxon>Coleoptera</taxon>
        <taxon>Polyphaga</taxon>
        <taxon>Cucujiformia</taxon>
        <taxon>Coccinelloidea</taxon>
        <taxon>Coccinellidae</taxon>
        <taxon>Epilachninae</taxon>
        <taxon>Epilachnini</taxon>
        <taxon>Henosepilachna</taxon>
    </lineage>
</organism>
<dbReference type="PANTHER" id="PTHR33480">
    <property type="entry name" value="SET DOMAIN-CONTAINING PROTEIN-RELATED"/>
    <property type="match status" value="1"/>
</dbReference>
<dbReference type="AlphaFoldDB" id="A0AAW1UY82"/>
<protein>
    <submittedName>
        <fullName evidence="2">Uncharacterized protein</fullName>
    </submittedName>
</protein>
<feature type="compositionally biased region" description="Basic and acidic residues" evidence="1">
    <location>
        <begin position="160"/>
        <end position="183"/>
    </location>
</feature>
<feature type="compositionally biased region" description="Acidic residues" evidence="1">
    <location>
        <begin position="107"/>
        <end position="121"/>
    </location>
</feature>
<feature type="region of interest" description="Disordered" evidence="1">
    <location>
        <begin position="153"/>
        <end position="183"/>
    </location>
</feature>
<reference evidence="2 3" key="1">
    <citation type="submission" date="2023-03" db="EMBL/GenBank/DDBJ databases">
        <title>Genome insight into feeding habits of ladybird beetles.</title>
        <authorList>
            <person name="Li H.-S."/>
            <person name="Huang Y.-H."/>
            <person name="Pang H."/>
        </authorList>
    </citation>
    <scope>NUCLEOTIDE SEQUENCE [LARGE SCALE GENOMIC DNA]</scope>
    <source>
        <strain evidence="2">SYSU_2023b</strain>
        <tissue evidence="2">Whole body</tissue>
    </source>
</reference>
<accession>A0AAW1UY82</accession>
<sequence>MYPNGRFFPPEYYSCTSHSNKNRKYHNWFCNRPLSPQKMDSLQVMQTDSKSTSPTDERTERIEISYCNDGVENTKFSPQKESWNISSPLKNDDILNPSQVDDLLSSSEDDDMLSSLEDDEDYHPNSSSSSESYHCVKEISEIAKKISKNSTTSSKSLAEFGKETNTRESDMNSKLEKLKMNGEKRKGNKGKDYCIYCDNLVLNFARHTQNNHSYEVEVRRIFSLPPKSKERTKLLSNLRKQGNFINSSNIRKPVRASSINDTNVLPCTDCMGLYSVKQLWRHRKKCCANADRNHRSLGQNMLLAHLKIDPKLREEVFPRMRADNISLQAKKDQLICAFGSRYITTHREKHFAIVASRKMRELSKLLIEVRKYDASIKNFFEALQPKYFDSIVDATKIIAKYNYQEDRFDSPTLALNMGTTLKQCCNIAIVFVLKRKEICSSIPAAEAEANLKTMIHLIETNWCYEISKKAAIDLKTKKWNKVTIIPLASDLKIFREYLVKTADLAIKKLNKENTDKESYLALMEVIFCRIILLNRRRPGELERLPLYLYENTDSLENKTYEEFAEVVTPSERILLKSLKRTVIRGKRGRGVPVLFPCDVQNNLKIALKCRNKVFDQDNIYLFGNPKTSSTISGYKVLKKHAGRAELKNPEAITSTRLRKHLATLPQLFNMTESDIEQLASFMGHTVGVHRGSYRLPNDIFQTAKLSKILLLMEKGDISKFKGKQIQDIEVDFEKKLLSDEENEEKEDERLSEEKEIVPKIIGPVGLAQVGLDQERSRTKTRVLVPWTQDQKNIIQTFFAEHIRKKKPPRKRECEQLIENYPEVFINKNWKKIKVFIQNVYTKR</sequence>
<evidence type="ECO:0000256" key="1">
    <source>
        <dbReference type="SAM" id="MobiDB-lite"/>
    </source>
</evidence>
<gene>
    <name evidence="2" type="ORF">WA026_014832</name>
</gene>
<feature type="region of interest" description="Disordered" evidence="1">
    <location>
        <begin position="70"/>
        <end position="134"/>
    </location>
</feature>
<proteinExistence type="predicted"/>
<dbReference type="EMBL" id="JARQZJ010000098">
    <property type="protein sequence ID" value="KAK9886048.1"/>
    <property type="molecule type" value="Genomic_DNA"/>
</dbReference>
<dbReference type="Proteomes" id="UP001431783">
    <property type="component" value="Unassembled WGS sequence"/>
</dbReference>
<evidence type="ECO:0000313" key="2">
    <source>
        <dbReference type="EMBL" id="KAK9886048.1"/>
    </source>
</evidence>
<dbReference type="PANTHER" id="PTHR33480:SF1">
    <property type="entry name" value="TYR RECOMBINASE DOMAIN-CONTAINING PROTEIN"/>
    <property type="match status" value="1"/>
</dbReference>
<feature type="compositionally biased region" description="Polar residues" evidence="1">
    <location>
        <begin position="74"/>
        <end position="89"/>
    </location>
</feature>